<reference evidence="3 4" key="1">
    <citation type="submission" date="2019-09" db="EMBL/GenBank/DDBJ databases">
        <title>Whole genome sequences of isolates from the Mars Exploration Rovers.</title>
        <authorList>
            <person name="Seuylemezian A."/>
            <person name="Vaishampayan P."/>
        </authorList>
    </citation>
    <scope>NUCLEOTIDE SEQUENCE [LARGE SCALE GENOMIC DNA]</scope>
    <source>
        <strain evidence="3 4">MER_TA_151</strain>
    </source>
</reference>
<proteinExistence type="inferred from homology"/>
<feature type="domain" description="NAD-dependent epimerase/dehydratase" evidence="2">
    <location>
        <begin position="8"/>
        <end position="228"/>
    </location>
</feature>
<dbReference type="Proteomes" id="UP000326671">
    <property type="component" value="Unassembled WGS sequence"/>
</dbReference>
<evidence type="ECO:0000313" key="4">
    <source>
        <dbReference type="Proteomes" id="UP000326671"/>
    </source>
</evidence>
<dbReference type="Gene3D" id="3.40.50.720">
    <property type="entry name" value="NAD(P)-binding Rossmann-like Domain"/>
    <property type="match status" value="1"/>
</dbReference>
<dbReference type="EMBL" id="VYKL01000049">
    <property type="protein sequence ID" value="KAA9013577.1"/>
    <property type="molecule type" value="Genomic_DNA"/>
</dbReference>
<dbReference type="SUPFAM" id="SSF51735">
    <property type="entry name" value="NAD(P)-binding Rossmann-fold domains"/>
    <property type="match status" value="1"/>
</dbReference>
<comment type="caution">
    <text evidence="3">The sequence shown here is derived from an EMBL/GenBank/DDBJ whole genome shotgun (WGS) entry which is preliminary data.</text>
</comment>
<dbReference type="InterPro" id="IPR001509">
    <property type="entry name" value="Epimerase_deHydtase"/>
</dbReference>
<name>A0A5J5H001_9BACI</name>
<evidence type="ECO:0000259" key="2">
    <source>
        <dbReference type="Pfam" id="PF01370"/>
    </source>
</evidence>
<dbReference type="AlphaFoldDB" id="A0A5J5H001"/>
<comment type="similarity">
    <text evidence="1">Belongs to the NAD(P)-dependent epimerase/dehydratase family.</text>
</comment>
<keyword evidence="4" id="KW-1185">Reference proteome</keyword>
<dbReference type="Gene3D" id="3.90.25.10">
    <property type="entry name" value="UDP-galactose 4-epimerase, domain 1"/>
    <property type="match status" value="1"/>
</dbReference>
<evidence type="ECO:0000313" key="3">
    <source>
        <dbReference type="EMBL" id="KAA9013577.1"/>
    </source>
</evidence>
<organism evidence="3 4">
    <name type="scientific">Niallia endozanthoxylica</name>
    <dbReference type="NCBI Taxonomy" id="2036016"/>
    <lineage>
        <taxon>Bacteria</taxon>
        <taxon>Bacillati</taxon>
        <taxon>Bacillota</taxon>
        <taxon>Bacilli</taxon>
        <taxon>Bacillales</taxon>
        <taxon>Bacillaceae</taxon>
        <taxon>Niallia</taxon>
    </lineage>
</organism>
<dbReference type="OrthoDB" id="9779041at2"/>
<gene>
    <name evidence="3" type="ORF">F4V44_24670</name>
</gene>
<dbReference type="Pfam" id="PF01370">
    <property type="entry name" value="Epimerase"/>
    <property type="match status" value="1"/>
</dbReference>
<protein>
    <submittedName>
        <fullName evidence="3">NAD-dependent epimerase/dehydratase family protein</fullName>
    </submittedName>
</protein>
<accession>A0A5J5H001</accession>
<sequence>MNQLNNLLITGASGFTGQHACRHFLKAGYAVTGVTRNHISNGQIQVEKCNLTDKEAVRNLVKKVQPQYILHLAGQNHVGLSWNDPVSTLEANFLSTLYLIDAIRHENPNCKTVVVGSALQFEPNDMSTLTHPYSFSKTLQVQVAQAWANLYNLHIVIAKPSNLIGPGLSNGVCSIFAKKIVKMEENKAQNVLEVNNLSAQRDFIDVRDAVSAYEILLTNGKSGEVYEISSGNSYSLKEIVTKLKSLTTIDFQVKSQEHILSEEKVLITPNKIMKLGWKPTISLQSSMEDILNFYRENHTKNF</sequence>
<dbReference type="RefSeq" id="WP_150442662.1">
    <property type="nucleotide sequence ID" value="NZ_VYKL01000049.1"/>
</dbReference>
<evidence type="ECO:0000256" key="1">
    <source>
        <dbReference type="ARBA" id="ARBA00007637"/>
    </source>
</evidence>
<dbReference type="PANTHER" id="PTHR43000">
    <property type="entry name" value="DTDP-D-GLUCOSE 4,6-DEHYDRATASE-RELATED"/>
    <property type="match status" value="1"/>
</dbReference>
<dbReference type="InterPro" id="IPR036291">
    <property type="entry name" value="NAD(P)-bd_dom_sf"/>
</dbReference>